<keyword evidence="4" id="KW-1185">Reference proteome</keyword>
<accession>A0AA86Q0S1</accession>
<dbReference type="Proteomes" id="UP001642409">
    <property type="component" value="Unassembled WGS sequence"/>
</dbReference>
<feature type="compositionally biased region" description="Polar residues" evidence="1">
    <location>
        <begin position="8"/>
        <end position="24"/>
    </location>
</feature>
<dbReference type="EMBL" id="CATOUU010000805">
    <property type="protein sequence ID" value="CAI9949920.1"/>
    <property type="molecule type" value="Genomic_DNA"/>
</dbReference>
<evidence type="ECO:0000256" key="1">
    <source>
        <dbReference type="SAM" id="MobiDB-lite"/>
    </source>
</evidence>
<dbReference type="EMBL" id="CAXDID020000198">
    <property type="protein sequence ID" value="CAL6053750.1"/>
    <property type="molecule type" value="Genomic_DNA"/>
</dbReference>
<name>A0AA86Q0S1_9EUKA</name>
<comment type="caution">
    <text evidence="2">The sequence shown here is derived from an EMBL/GenBank/DDBJ whole genome shotgun (WGS) entry which is preliminary data.</text>
</comment>
<organism evidence="2">
    <name type="scientific">Hexamita inflata</name>
    <dbReference type="NCBI Taxonomy" id="28002"/>
    <lineage>
        <taxon>Eukaryota</taxon>
        <taxon>Metamonada</taxon>
        <taxon>Diplomonadida</taxon>
        <taxon>Hexamitidae</taxon>
        <taxon>Hexamitinae</taxon>
        <taxon>Hexamita</taxon>
    </lineage>
</organism>
<reference evidence="2" key="1">
    <citation type="submission" date="2023-06" db="EMBL/GenBank/DDBJ databases">
        <authorList>
            <person name="Kurt Z."/>
        </authorList>
    </citation>
    <scope>NUCLEOTIDE SEQUENCE</scope>
</reference>
<protein>
    <submittedName>
        <fullName evidence="3">Hypothetical_protein</fullName>
    </submittedName>
</protein>
<evidence type="ECO:0000313" key="2">
    <source>
        <dbReference type="EMBL" id="CAI9949920.1"/>
    </source>
</evidence>
<evidence type="ECO:0000313" key="4">
    <source>
        <dbReference type="Proteomes" id="UP001642409"/>
    </source>
</evidence>
<evidence type="ECO:0000313" key="3">
    <source>
        <dbReference type="EMBL" id="CAL6053750.1"/>
    </source>
</evidence>
<gene>
    <name evidence="2" type="ORF">HINF_LOCUS37565</name>
    <name evidence="3" type="ORF">HINF_LOCUS45606</name>
</gene>
<feature type="region of interest" description="Disordered" evidence="1">
    <location>
        <begin position="1"/>
        <end position="24"/>
    </location>
</feature>
<reference evidence="3 4" key="2">
    <citation type="submission" date="2024-07" db="EMBL/GenBank/DDBJ databases">
        <authorList>
            <person name="Akdeniz Z."/>
        </authorList>
    </citation>
    <scope>NUCLEOTIDE SEQUENCE [LARGE SCALE GENOMIC DNA]</scope>
</reference>
<proteinExistence type="predicted"/>
<dbReference type="AlphaFoldDB" id="A0AA86Q0S1"/>
<sequence length="363" mass="42988">MSALAKLKQSQRVQRFSNPFQTPEQPVSIADTLRQRALLLQTEQEQNSSTKRYRKMSQSSIAYEPQLQTTYRMLRVNKPKMTASALAQIQLENELLQKLAPVLENEQFKHYFKYSPLCNTTSVSQLDPVEYQFEEEIQTTSRLQEEDQTDVERLFPFPPDQEQFPDCYVQQTYLEFCDAIKREHELNLRKVNRELSLSDYLLQFEHESDENVFNLQQLKLEQEETPNEHIPSIDALIEFESEMRALTKHIATFDQFITLQSLADQHKQCLNVPILDESGHIKLRKIQLINSCNEFSRTLWIINCELLKRGMDKTELIHEFVEWEDRYKVQINGSQDLDELFDLAEKIQERRTNEQDELKFVKE</sequence>